<evidence type="ECO:0000313" key="4">
    <source>
        <dbReference type="EMBL" id="KAK9769818.1"/>
    </source>
</evidence>
<dbReference type="InterPro" id="IPR036526">
    <property type="entry name" value="C-N_Hydrolase_sf"/>
</dbReference>
<sequence>MYPANSIGYWLLIMGAHLRVAACHATPIFLSARKTTDKAISLINRAASNDVCNHDLFRRTAIESGNAARKNRTIVSVGISEKVGHNNGCLYNSNLIIDSDGEVLIHYRKLVATFFEKLPWSHGDGYSLEVADTAVGKIGALISDEDSNPLARYSLMAQGERHSSDSSVHFQGSDNVLGHHRYSTERAHRHFQDRREGIFDFLQQGEGVLHKDMDSEDCIKDNQYHDGVDGYQGLGVFDLKVDRTRTTPNTFVTNRED</sequence>
<dbReference type="PROSITE" id="PS50263">
    <property type="entry name" value="CN_HYDROLASE"/>
    <property type="match status" value="1"/>
</dbReference>
<evidence type="ECO:0000313" key="5">
    <source>
        <dbReference type="Proteomes" id="UP001465668"/>
    </source>
</evidence>
<evidence type="ECO:0000256" key="2">
    <source>
        <dbReference type="SAM" id="SignalP"/>
    </source>
</evidence>
<dbReference type="Proteomes" id="UP001465668">
    <property type="component" value="Unassembled WGS sequence"/>
</dbReference>
<evidence type="ECO:0000259" key="3">
    <source>
        <dbReference type="PROSITE" id="PS50263"/>
    </source>
</evidence>
<dbReference type="EMBL" id="JARVKM010000110">
    <property type="protein sequence ID" value="KAK9769818.1"/>
    <property type="molecule type" value="Genomic_DNA"/>
</dbReference>
<protein>
    <submittedName>
        <fullName evidence="4">CN hydrolase domain-containing protein</fullName>
    </submittedName>
</protein>
<dbReference type="InterPro" id="IPR003010">
    <property type="entry name" value="C-N_Hydrolase"/>
</dbReference>
<dbReference type="InterPro" id="IPR044149">
    <property type="entry name" value="Nitrilases_CHs"/>
</dbReference>
<comment type="caution">
    <text evidence="4">The sequence shown here is derived from an EMBL/GenBank/DDBJ whole genome shotgun (WGS) entry which is preliminary data.</text>
</comment>
<dbReference type="GO" id="GO:0016787">
    <property type="term" value="F:hydrolase activity"/>
    <property type="evidence" value="ECO:0007669"/>
    <property type="project" value="UniProtKB-KW"/>
</dbReference>
<dbReference type="PANTHER" id="PTHR46044:SF2">
    <property type="entry name" value="CN HYDROLASE DOMAIN-CONTAINING PROTEIN"/>
    <property type="match status" value="1"/>
</dbReference>
<evidence type="ECO:0000256" key="1">
    <source>
        <dbReference type="ARBA" id="ARBA00008129"/>
    </source>
</evidence>
<name>A0ABR2X7S4_9PEZI</name>
<feature type="domain" description="CN hydrolase" evidence="3">
    <location>
        <begin position="18"/>
        <end position="257"/>
    </location>
</feature>
<feature type="signal peptide" evidence="2">
    <location>
        <begin position="1"/>
        <end position="25"/>
    </location>
</feature>
<proteinExistence type="inferred from homology"/>
<dbReference type="PANTHER" id="PTHR46044">
    <property type="entry name" value="NITRILASE"/>
    <property type="match status" value="1"/>
</dbReference>
<accession>A0ABR2X7S4</accession>
<dbReference type="SUPFAM" id="SSF56317">
    <property type="entry name" value="Carbon-nitrogen hydrolase"/>
    <property type="match status" value="1"/>
</dbReference>
<keyword evidence="2" id="KW-0732">Signal</keyword>
<feature type="chain" id="PRO_5046467088" evidence="2">
    <location>
        <begin position="26"/>
        <end position="257"/>
    </location>
</feature>
<dbReference type="Gene3D" id="3.60.110.10">
    <property type="entry name" value="Carbon-nitrogen hydrolase"/>
    <property type="match status" value="1"/>
</dbReference>
<keyword evidence="4" id="KW-0378">Hydrolase</keyword>
<dbReference type="Pfam" id="PF00795">
    <property type="entry name" value="CN_hydrolase"/>
    <property type="match status" value="1"/>
</dbReference>
<organism evidence="4 5">
    <name type="scientific">Seiridium cardinale</name>
    <dbReference type="NCBI Taxonomy" id="138064"/>
    <lineage>
        <taxon>Eukaryota</taxon>
        <taxon>Fungi</taxon>
        <taxon>Dikarya</taxon>
        <taxon>Ascomycota</taxon>
        <taxon>Pezizomycotina</taxon>
        <taxon>Sordariomycetes</taxon>
        <taxon>Xylariomycetidae</taxon>
        <taxon>Amphisphaeriales</taxon>
        <taxon>Sporocadaceae</taxon>
        <taxon>Seiridium</taxon>
    </lineage>
</organism>
<comment type="similarity">
    <text evidence="1">Belongs to the carbon-nitrogen hydrolase superfamily. Nitrilase family.</text>
</comment>
<keyword evidence="5" id="KW-1185">Reference proteome</keyword>
<reference evidence="4 5" key="1">
    <citation type="submission" date="2024-02" db="EMBL/GenBank/DDBJ databases">
        <title>First draft genome assembly of two strains of Seiridium cardinale.</title>
        <authorList>
            <person name="Emiliani G."/>
            <person name="Scali E."/>
        </authorList>
    </citation>
    <scope>NUCLEOTIDE SEQUENCE [LARGE SCALE GENOMIC DNA]</scope>
    <source>
        <strain evidence="4 5">BM-138-000479</strain>
    </source>
</reference>
<gene>
    <name evidence="4" type="ORF">SCAR479_13536</name>
</gene>